<evidence type="ECO:0000259" key="2">
    <source>
        <dbReference type="Pfam" id="PF07969"/>
    </source>
</evidence>
<dbReference type="Pfam" id="PF07969">
    <property type="entry name" value="Amidohydro_3"/>
    <property type="match status" value="1"/>
</dbReference>
<name>A0ABV3ZBL2_9PROT</name>
<dbReference type="RefSeq" id="WP_369314811.1">
    <property type="nucleotide sequence ID" value="NZ_JBEHZE010000002.1"/>
</dbReference>
<dbReference type="InterPro" id="IPR013108">
    <property type="entry name" value="Amidohydro_3"/>
</dbReference>
<evidence type="ECO:0000256" key="1">
    <source>
        <dbReference type="SAM" id="SignalP"/>
    </source>
</evidence>
<feature type="signal peptide" evidence="1">
    <location>
        <begin position="1"/>
        <end position="21"/>
    </location>
</feature>
<gene>
    <name evidence="3" type="ORF">ABFZ84_14570</name>
</gene>
<sequence>MIRCVLIALITLIMFLSPAMGQEFAVVDVRAYTMESEDVAEPIDNATILVRDGRIISVVAAGDVPDGVRTINGGNSIVTPGLFNAATKLGLQEMSGAPETVDYKSADSDLTVGFDPSLAVNQLSTAIVLARADGMTNAFLTPNAGKDPLFGGYGAVIRLGGSRNIEVRAKAGVLAYVSGDYNRDGFGSRAVLWQRLRGELTEARGELSCNKTGKKGDIGDLPLGKSNEKALELVLCRTVPLVLFTDRESDLRQLIELASDYNIRSVVVGGAQAWQLADKLADAEISVIVTPSVNIPSSFDEIGVRSDNISILNAAGVDVMIGQVAGNIGSTYNAGLGLRMEAATAVVEGLDWYEALRAVTVVPNRVFGSADGAGTLVSGAPADFVLWSGDPFEASTNAHAVFVAGHEMPLETRQDMLGQRYMQGQ</sequence>
<dbReference type="Gene3D" id="3.20.20.140">
    <property type="entry name" value="Metal-dependent hydrolases"/>
    <property type="match status" value="1"/>
</dbReference>
<dbReference type="InterPro" id="IPR011059">
    <property type="entry name" value="Metal-dep_hydrolase_composite"/>
</dbReference>
<protein>
    <submittedName>
        <fullName evidence="3">Amidohydrolase family protein</fullName>
    </submittedName>
</protein>
<accession>A0ABV3ZBL2</accession>
<comment type="caution">
    <text evidence="3">The sequence shown here is derived from an EMBL/GenBank/DDBJ whole genome shotgun (WGS) entry which is preliminary data.</text>
</comment>
<dbReference type="PANTHER" id="PTHR43135">
    <property type="entry name" value="ALPHA-D-RIBOSE 1-METHYLPHOSPHONATE 5-TRIPHOSPHATE DIPHOSPHATASE"/>
    <property type="match status" value="1"/>
</dbReference>
<keyword evidence="4" id="KW-1185">Reference proteome</keyword>
<evidence type="ECO:0000313" key="4">
    <source>
        <dbReference type="Proteomes" id="UP001560685"/>
    </source>
</evidence>
<dbReference type="SUPFAM" id="SSF51556">
    <property type="entry name" value="Metallo-dependent hydrolases"/>
    <property type="match status" value="1"/>
</dbReference>
<proteinExistence type="predicted"/>
<feature type="chain" id="PRO_5047498272" evidence="1">
    <location>
        <begin position="22"/>
        <end position="425"/>
    </location>
</feature>
<dbReference type="SUPFAM" id="SSF51338">
    <property type="entry name" value="Composite domain of metallo-dependent hydrolases"/>
    <property type="match status" value="1"/>
</dbReference>
<dbReference type="Proteomes" id="UP001560685">
    <property type="component" value="Unassembled WGS sequence"/>
</dbReference>
<feature type="domain" description="Amidohydrolase 3" evidence="2">
    <location>
        <begin position="348"/>
        <end position="397"/>
    </location>
</feature>
<dbReference type="InterPro" id="IPR051781">
    <property type="entry name" value="Metallo-dep_Hydrolase"/>
</dbReference>
<evidence type="ECO:0000313" key="3">
    <source>
        <dbReference type="EMBL" id="MEX6634772.1"/>
    </source>
</evidence>
<keyword evidence="1" id="KW-0732">Signal</keyword>
<dbReference type="EMBL" id="JBEHZE010000002">
    <property type="protein sequence ID" value="MEX6634772.1"/>
    <property type="molecule type" value="Genomic_DNA"/>
</dbReference>
<organism evidence="3 4">
    <name type="scientific">Hyphococcus lacteus</name>
    <dbReference type="NCBI Taxonomy" id="3143536"/>
    <lineage>
        <taxon>Bacteria</taxon>
        <taxon>Pseudomonadati</taxon>
        <taxon>Pseudomonadota</taxon>
        <taxon>Alphaproteobacteria</taxon>
        <taxon>Parvularculales</taxon>
        <taxon>Parvularculaceae</taxon>
        <taxon>Hyphococcus</taxon>
    </lineage>
</organism>
<reference evidence="3 4" key="1">
    <citation type="submission" date="2024-05" db="EMBL/GenBank/DDBJ databases">
        <title>Three bacterial strains, DH-69, EH-24, and ECK-19 isolated from coastal sediments.</title>
        <authorList>
            <person name="Ye Y.-Q."/>
            <person name="Du Z.-J."/>
        </authorList>
    </citation>
    <scope>NUCLEOTIDE SEQUENCE [LARGE SCALE GENOMIC DNA]</scope>
    <source>
        <strain evidence="3 4">ECK-19</strain>
    </source>
</reference>
<dbReference type="InterPro" id="IPR032466">
    <property type="entry name" value="Metal_Hydrolase"/>
</dbReference>
<dbReference type="PANTHER" id="PTHR43135:SF3">
    <property type="entry name" value="ALPHA-D-RIBOSE 1-METHYLPHOSPHONATE 5-TRIPHOSPHATE DIPHOSPHATASE"/>
    <property type="match status" value="1"/>
</dbReference>